<sequence>MPGSIFALNLWQVFSAPQGGKLAGHYDHKVAILFLLQRIVCCCLADYNSGFGARQECLLYRRISA</sequence>
<reference evidence="1" key="1">
    <citation type="submission" date="2018-07" db="EMBL/GenBank/DDBJ databases">
        <title>Genome assembly of strain Ka43.</title>
        <authorList>
            <person name="Kukolya J."/>
            <person name="Nagy I."/>
            <person name="Horvath B."/>
            <person name="Toth A."/>
        </authorList>
    </citation>
    <scope>NUCLEOTIDE SEQUENCE</scope>
    <source>
        <strain evidence="1">KB43</strain>
    </source>
</reference>
<keyword evidence="2" id="KW-1185">Reference proteome</keyword>
<protein>
    <submittedName>
        <fullName evidence="1">Uncharacterized protein</fullName>
    </submittedName>
</protein>
<organism evidence="1 2">
    <name type="scientific">Cellvibrio polysaccharolyticus</name>
    <dbReference type="NCBI Taxonomy" id="2082724"/>
    <lineage>
        <taxon>Bacteria</taxon>
        <taxon>Pseudomonadati</taxon>
        <taxon>Pseudomonadota</taxon>
        <taxon>Gammaproteobacteria</taxon>
        <taxon>Cellvibrionales</taxon>
        <taxon>Cellvibrionaceae</taxon>
        <taxon>Cellvibrio</taxon>
    </lineage>
</organism>
<dbReference type="EMBL" id="PRDL01000001">
    <property type="protein sequence ID" value="MBE8717249.1"/>
    <property type="molecule type" value="Genomic_DNA"/>
</dbReference>
<evidence type="ECO:0000313" key="2">
    <source>
        <dbReference type="Proteomes" id="UP000652567"/>
    </source>
</evidence>
<dbReference type="AlphaFoldDB" id="A0A928V642"/>
<proteinExistence type="predicted"/>
<name>A0A928V642_9GAMM</name>
<evidence type="ECO:0000313" key="1">
    <source>
        <dbReference type="EMBL" id="MBE8717249.1"/>
    </source>
</evidence>
<accession>A0A928V642</accession>
<comment type="caution">
    <text evidence="1">The sequence shown here is derived from an EMBL/GenBank/DDBJ whole genome shotgun (WGS) entry which is preliminary data.</text>
</comment>
<gene>
    <name evidence="1" type="ORF">C4F51_08625</name>
</gene>
<dbReference type="Proteomes" id="UP000652567">
    <property type="component" value="Unassembled WGS sequence"/>
</dbReference>